<evidence type="ECO:0000256" key="5">
    <source>
        <dbReference type="ARBA" id="ARBA00023016"/>
    </source>
</evidence>
<evidence type="ECO:0000256" key="10">
    <source>
        <dbReference type="SAM" id="MobiDB-lite"/>
    </source>
</evidence>
<evidence type="ECO:0000256" key="7">
    <source>
        <dbReference type="ARBA" id="ARBA00023163"/>
    </source>
</evidence>
<dbReference type="SMART" id="SM00415">
    <property type="entry name" value="HSF"/>
    <property type="match status" value="1"/>
</dbReference>
<keyword evidence="4" id="KW-0805">Transcription regulation</keyword>
<keyword evidence="6" id="KW-0238">DNA-binding</keyword>
<dbReference type="Pfam" id="PF00447">
    <property type="entry name" value="HSF_DNA-bind"/>
    <property type="match status" value="1"/>
</dbReference>
<dbReference type="InterPro" id="IPR036390">
    <property type="entry name" value="WH_DNA-bd_sf"/>
</dbReference>
<keyword evidence="5" id="KW-0346">Stress response</keyword>
<proteinExistence type="inferred from homology"/>
<dbReference type="GO" id="GO:0003700">
    <property type="term" value="F:DNA-binding transcription factor activity"/>
    <property type="evidence" value="ECO:0007669"/>
    <property type="project" value="InterPro"/>
</dbReference>
<evidence type="ECO:0000256" key="2">
    <source>
        <dbReference type="ARBA" id="ARBA00011233"/>
    </source>
</evidence>
<dbReference type="FunFam" id="1.10.10.10:FF:000037">
    <property type="entry name" value="Heat stress transcription factor B-4"/>
    <property type="match status" value="1"/>
</dbReference>
<protein>
    <recommendedName>
        <fullName evidence="11">HSF-type DNA-binding domain-containing protein</fullName>
    </recommendedName>
</protein>
<dbReference type="GO" id="GO:0034605">
    <property type="term" value="P:cellular response to heat"/>
    <property type="evidence" value="ECO:0007669"/>
    <property type="project" value="TreeGrafter"/>
</dbReference>
<keyword evidence="7" id="KW-0804">Transcription</keyword>
<reference evidence="12 13" key="1">
    <citation type="submission" date="2024-01" db="EMBL/GenBank/DDBJ databases">
        <title>Genome assemblies of Stephania.</title>
        <authorList>
            <person name="Yang L."/>
        </authorList>
    </citation>
    <scope>NUCLEOTIDE SEQUENCE [LARGE SCALE GENOMIC DNA]</scope>
    <source>
        <strain evidence="12">YNDBR</strain>
        <tissue evidence="12">Leaf</tissue>
    </source>
</reference>
<dbReference type="GO" id="GO:0006357">
    <property type="term" value="P:regulation of transcription by RNA polymerase II"/>
    <property type="evidence" value="ECO:0007669"/>
    <property type="project" value="TreeGrafter"/>
</dbReference>
<keyword evidence="13" id="KW-1185">Reference proteome</keyword>
<evidence type="ECO:0000256" key="3">
    <source>
        <dbReference type="ARBA" id="ARBA00022553"/>
    </source>
</evidence>
<keyword evidence="8" id="KW-0539">Nucleus</keyword>
<dbReference type="GO" id="GO:0005634">
    <property type="term" value="C:nucleus"/>
    <property type="evidence" value="ECO:0007669"/>
    <property type="project" value="UniProtKB-SubCell"/>
</dbReference>
<evidence type="ECO:0000313" key="13">
    <source>
        <dbReference type="Proteomes" id="UP001420932"/>
    </source>
</evidence>
<dbReference type="PANTHER" id="PTHR10015">
    <property type="entry name" value="HEAT SHOCK TRANSCRIPTION FACTOR"/>
    <property type="match status" value="1"/>
</dbReference>
<dbReference type="EMBL" id="JBBNAF010000010">
    <property type="protein sequence ID" value="KAK9106564.1"/>
    <property type="molecule type" value="Genomic_DNA"/>
</dbReference>
<evidence type="ECO:0000259" key="11">
    <source>
        <dbReference type="SMART" id="SM00415"/>
    </source>
</evidence>
<accession>A0AAP0F7Z2</accession>
<keyword evidence="3" id="KW-0597">Phosphoprotein</keyword>
<feature type="region of interest" description="Disordered" evidence="10">
    <location>
        <begin position="101"/>
        <end position="123"/>
    </location>
</feature>
<dbReference type="Gene3D" id="1.10.10.10">
    <property type="entry name" value="Winged helix-like DNA-binding domain superfamily/Winged helix DNA-binding domain"/>
    <property type="match status" value="1"/>
</dbReference>
<gene>
    <name evidence="12" type="ORF">Syun_022575</name>
</gene>
<feature type="domain" description="HSF-type DNA-binding" evidence="11">
    <location>
        <begin position="1"/>
        <end position="102"/>
    </location>
</feature>
<evidence type="ECO:0000256" key="4">
    <source>
        <dbReference type="ARBA" id="ARBA00023015"/>
    </source>
</evidence>
<comment type="subcellular location">
    <subcellularLocation>
        <location evidence="1">Nucleus</location>
    </subcellularLocation>
</comment>
<dbReference type="InterPro" id="IPR036388">
    <property type="entry name" value="WH-like_DNA-bd_sf"/>
</dbReference>
<organism evidence="12 13">
    <name type="scientific">Stephania yunnanensis</name>
    <dbReference type="NCBI Taxonomy" id="152371"/>
    <lineage>
        <taxon>Eukaryota</taxon>
        <taxon>Viridiplantae</taxon>
        <taxon>Streptophyta</taxon>
        <taxon>Embryophyta</taxon>
        <taxon>Tracheophyta</taxon>
        <taxon>Spermatophyta</taxon>
        <taxon>Magnoliopsida</taxon>
        <taxon>Ranunculales</taxon>
        <taxon>Menispermaceae</taxon>
        <taxon>Menispermoideae</taxon>
        <taxon>Cissampelideae</taxon>
        <taxon>Stephania</taxon>
    </lineage>
</organism>
<evidence type="ECO:0000256" key="8">
    <source>
        <dbReference type="ARBA" id="ARBA00023242"/>
    </source>
</evidence>
<evidence type="ECO:0000256" key="9">
    <source>
        <dbReference type="RuleBase" id="RU004020"/>
    </source>
</evidence>
<comment type="caution">
    <text evidence="12">The sequence shown here is derived from an EMBL/GenBank/DDBJ whole genome shotgun (WGS) entry which is preliminary data.</text>
</comment>
<dbReference type="PRINTS" id="PR00056">
    <property type="entry name" value="HSFDOMAIN"/>
</dbReference>
<evidence type="ECO:0000313" key="12">
    <source>
        <dbReference type="EMBL" id="KAK9106564.1"/>
    </source>
</evidence>
<evidence type="ECO:0000256" key="1">
    <source>
        <dbReference type="ARBA" id="ARBA00004123"/>
    </source>
</evidence>
<comment type="similarity">
    <text evidence="9">Belongs to the HSF family.</text>
</comment>
<dbReference type="AlphaFoldDB" id="A0AAP0F7Z2"/>
<dbReference type="SUPFAM" id="SSF46785">
    <property type="entry name" value="Winged helix' DNA-binding domain"/>
    <property type="match status" value="1"/>
</dbReference>
<dbReference type="GO" id="GO:0000978">
    <property type="term" value="F:RNA polymerase II cis-regulatory region sequence-specific DNA binding"/>
    <property type="evidence" value="ECO:0007669"/>
    <property type="project" value="TreeGrafter"/>
</dbReference>
<sequence length="406" mass="45792">MVDDRATDSTISWSPNDPSFVIWDVSAVEQELLPKYFKHNNFSSFIRQLNTYASIALMCLLLVELDYVKIMGFRKTNPDRWEFANDGFVKDQKHLLRNIGRRKATQSSQSNGQHKKPQQKNTSVAPCVEVGKIGLRDEVEMLKSDKNVLMQELVKLRQHQKNSESKVHVLAQRIQGMEIDQQQMLSFLAMAVQSPGFLAQFLQQNDSNWRIAETSRKRPLPALEQGVQECETEGQIVRYQSPIIENTTSQDNLNQNIEVSQFLDSSLKKSPFPALEQVMQECANVVPDGQVVRYQPLKNENSTSQDIPMSIMDISQSLDPSLDGLDDLFANIDFSSFGDVPMESNPFSENEGPFILPELPEDNVLEQLLLNGSALENIGNAEQIPMEILENGVEEGSDRDAPVDTS</sequence>
<comment type="subunit">
    <text evidence="2">Homotrimer.</text>
</comment>
<dbReference type="Proteomes" id="UP001420932">
    <property type="component" value="Unassembled WGS sequence"/>
</dbReference>
<evidence type="ECO:0000256" key="6">
    <source>
        <dbReference type="ARBA" id="ARBA00023125"/>
    </source>
</evidence>
<dbReference type="PANTHER" id="PTHR10015:SF325">
    <property type="entry name" value="HEAT STRESS TRANSCRIPTION FACTOR A-8"/>
    <property type="match status" value="1"/>
</dbReference>
<dbReference type="InterPro" id="IPR000232">
    <property type="entry name" value="HSF_DNA-bd"/>
</dbReference>
<name>A0AAP0F7Z2_9MAGN</name>